<dbReference type="SMR" id="A2DTC8"/>
<keyword evidence="4" id="KW-1185">Reference proteome</keyword>
<dbReference type="VEuPathDB" id="TrichDB:TVAG_360090"/>
<organism evidence="3 4">
    <name type="scientific">Trichomonas vaginalis (strain ATCC PRA-98 / G3)</name>
    <dbReference type="NCBI Taxonomy" id="412133"/>
    <lineage>
        <taxon>Eukaryota</taxon>
        <taxon>Metamonada</taxon>
        <taxon>Parabasalia</taxon>
        <taxon>Trichomonadida</taxon>
        <taxon>Trichomonadidae</taxon>
        <taxon>Trichomonas</taxon>
    </lineage>
</organism>
<feature type="compositionally biased region" description="Low complexity" evidence="2">
    <location>
        <begin position="13"/>
        <end position="23"/>
    </location>
</feature>
<feature type="region of interest" description="Disordered" evidence="2">
    <location>
        <begin position="1"/>
        <end position="25"/>
    </location>
</feature>
<feature type="compositionally biased region" description="Acidic residues" evidence="2">
    <location>
        <begin position="96"/>
        <end position="119"/>
    </location>
</feature>
<dbReference type="AlphaFoldDB" id="A2DTC8"/>
<dbReference type="KEGG" id="tva:4774409"/>
<feature type="coiled-coil region" evidence="1">
    <location>
        <begin position="30"/>
        <end position="57"/>
    </location>
</feature>
<evidence type="ECO:0000256" key="2">
    <source>
        <dbReference type="SAM" id="MobiDB-lite"/>
    </source>
</evidence>
<dbReference type="VEuPathDB" id="TrichDB:TVAGG3_0967820"/>
<feature type="region of interest" description="Disordered" evidence="2">
    <location>
        <begin position="155"/>
        <end position="224"/>
    </location>
</feature>
<accession>A2DTC8</accession>
<evidence type="ECO:0000313" key="4">
    <source>
        <dbReference type="Proteomes" id="UP000001542"/>
    </source>
</evidence>
<evidence type="ECO:0000313" key="3">
    <source>
        <dbReference type="EMBL" id="EAY16400.1"/>
    </source>
</evidence>
<gene>
    <name evidence="3" type="ORF">TVAG_360090</name>
</gene>
<feature type="region of interest" description="Disordered" evidence="2">
    <location>
        <begin position="95"/>
        <end position="122"/>
    </location>
</feature>
<dbReference type="EMBL" id="DS113243">
    <property type="protein sequence ID" value="EAY16400.1"/>
    <property type="molecule type" value="Genomic_DNA"/>
</dbReference>
<reference evidence="3" key="1">
    <citation type="submission" date="2006-10" db="EMBL/GenBank/DDBJ databases">
        <authorList>
            <person name="Amadeo P."/>
            <person name="Zhao Q."/>
            <person name="Wortman J."/>
            <person name="Fraser-Liggett C."/>
            <person name="Carlton J."/>
        </authorList>
    </citation>
    <scope>NUCLEOTIDE SEQUENCE</scope>
    <source>
        <strain evidence="3">G3</strain>
    </source>
</reference>
<reference evidence="3" key="2">
    <citation type="journal article" date="2007" name="Science">
        <title>Draft genome sequence of the sexually transmitted pathogen Trichomonas vaginalis.</title>
        <authorList>
            <person name="Carlton J.M."/>
            <person name="Hirt R.P."/>
            <person name="Silva J.C."/>
            <person name="Delcher A.L."/>
            <person name="Schatz M."/>
            <person name="Zhao Q."/>
            <person name="Wortman J.R."/>
            <person name="Bidwell S.L."/>
            <person name="Alsmark U.C.M."/>
            <person name="Besteiro S."/>
            <person name="Sicheritz-Ponten T."/>
            <person name="Noel C.J."/>
            <person name="Dacks J.B."/>
            <person name="Foster P.G."/>
            <person name="Simillion C."/>
            <person name="Van de Peer Y."/>
            <person name="Miranda-Saavedra D."/>
            <person name="Barton G.J."/>
            <person name="Westrop G.D."/>
            <person name="Mueller S."/>
            <person name="Dessi D."/>
            <person name="Fiori P.L."/>
            <person name="Ren Q."/>
            <person name="Paulsen I."/>
            <person name="Zhang H."/>
            <person name="Bastida-Corcuera F.D."/>
            <person name="Simoes-Barbosa A."/>
            <person name="Brown M.T."/>
            <person name="Hayes R.D."/>
            <person name="Mukherjee M."/>
            <person name="Okumura C.Y."/>
            <person name="Schneider R."/>
            <person name="Smith A.J."/>
            <person name="Vanacova S."/>
            <person name="Villalvazo M."/>
            <person name="Haas B.J."/>
            <person name="Pertea M."/>
            <person name="Feldblyum T.V."/>
            <person name="Utterback T.R."/>
            <person name="Shu C.L."/>
            <person name="Osoegawa K."/>
            <person name="de Jong P.J."/>
            <person name="Hrdy I."/>
            <person name="Horvathova L."/>
            <person name="Zubacova Z."/>
            <person name="Dolezal P."/>
            <person name="Malik S.B."/>
            <person name="Logsdon J.M. Jr."/>
            <person name="Henze K."/>
            <person name="Gupta A."/>
            <person name="Wang C.C."/>
            <person name="Dunne R.L."/>
            <person name="Upcroft J.A."/>
            <person name="Upcroft P."/>
            <person name="White O."/>
            <person name="Salzberg S.L."/>
            <person name="Tang P."/>
            <person name="Chiu C.-H."/>
            <person name="Lee Y.-S."/>
            <person name="Embley T.M."/>
            <person name="Coombs G.H."/>
            <person name="Mottram J.C."/>
            <person name="Tachezy J."/>
            <person name="Fraser-Liggett C.M."/>
            <person name="Johnson P.J."/>
        </authorList>
    </citation>
    <scope>NUCLEOTIDE SEQUENCE [LARGE SCALE GENOMIC DNA]</scope>
    <source>
        <strain evidence="3">G3</strain>
    </source>
</reference>
<name>A2DTC8_TRIV3</name>
<dbReference type="Proteomes" id="UP000001542">
    <property type="component" value="Unassembled WGS sequence"/>
</dbReference>
<evidence type="ECO:0000256" key="1">
    <source>
        <dbReference type="SAM" id="Coils"/>
    </source>
</evidence>
<dbReference type="InParanoid" id="A2DTC8"/>
<keyword evidence="1" id="KW-0175">Coiled coil</keyword>
<proteinExistence type="predicted"/>
<dbReference type="RefSeq" id="XP_001328623.1">
    <property type="nucleotide sequence ID" value="XM_001328588.1"/>
</dbReference>
<protein>
    <submittedName>
        <fullName evidence="3">Uncharacterized protein</fullName>
    </submittedName>
</protein>
<sequence>MTAMQRHYKLRDQQPQQNPNENPTDVTKVAISVMEENQRLRKEMEELKNQRIKEIETICDDQKDGTFDTDPKSLLEKMARTSMYTDDFIKLKETEIKEEEDKHEEEENNDLFDGEDEEDYKTQLEKANETISQLLSIISEKDEIINELHKQIEELKKPKQEESFAPQKRVILEEDSISSQVSSRSRIPRPAPSKSSTPKPSKPEQKFASKSPNNRRTRAPQFDE</sequence>